<gene>
    <name evidence="3" type="primary">LOC115633328</name>
</gene>
<keyword evidence="2" id="KW-1185">Reference proteome</keyword>
<reference evidence="3" key="1">
    <citation type="submission" date="2025-08" db="UniProtKB">
        <authorList>
            <consortium name="RefSeq"/>
        </authorList>
    </citation>
    <scope>IDENTIFICATION</scope>
    <source>
        <strain evidence="3">11010-0011.00</strain>
        <tissue evidence="3">Whole body</tissue>
    </source>
</reference>
<dbReference type="GeneID" id="115633328"/>
<evidence type="ECO:0000313" key="2">
    <source>
        <dbReference type="Proteomes" id="UP000504634"/>
    </source>
</evidence>
<dbReference type="AlphaFoldDB" id="A0A6J2UDS0"/>
<organism evidence="2 3">
    <name type="scientific">Drosophila lebanonensis</name>
    <name type="common">Fruit fly</name>
    <name type="synonym">Scaptodrosophila lebanonensis</name>
    <dbReference type="NCBI Taxonomy" id="7225"/>
    <lineage>
        <taxon>Eukaryota</taxon>
        <taxon>Metazoa</taxon>
        <taxon>Ecdysozoa</taxon>
        <taxon>Arthropoda</taxon>
        <taxon>Hexapoda</taxon>
        <taxon>Insecta</taxon>
        <taxon>Pterygota</taxon>
        <taxon>Neoptera</taxon>
        <taxon>Endopterygota</taxon>
        <taxon>Diptera</taxon>
        <taxon>Brachycera</taxon>
        <taxon>Muscomorpha</taxon>
        <taxon>Ephydroidea</taxon>
        <taxon>Drosophilidae</taxon>
        <taxon>Scaptodrosophila</taxon>
    </lineage>
</organism>
<name>A0A6J2UDS0_DROLE</name>
<accession>A0A6J2UDS0</accession>
<feature type="compositionally biased region" description="Low complexity" evidence="1">
    <location>
        <begin position="68"/>
        <end position="78"/>
    </location>
</feature>
<evidence type="ECO:0000256" key="1">
    <source>
        <dbReference type="SAM" id="MobiDB-lite"/>
    </source>
</evidence>
<feature type="region of interest" description="Disordered" evidence="1">
    <location>
        <begin position="66"/>
        <end position="93"/>
    </location>
</feature>
<protein>
    <submittedName>
        <fullName evidence="3">Uncharacterized protein LOC115633328</fullName>
    </submittedName>
</protein>
<proteinExistence type="predicted"/>
<evidence type="ECO:0000313" key="3">
    <source>
        <dbReference type="RefSeq" id="XP_030386621.1"/>
    </source>
</evidence>
<dbReference type="OrthoDB" id="7869370at2759"/>
<sequence>MENTALRRANRNFNNMRYEEILWEAQRENYINLEIVRHYRRAAALPRFPVFDIAIDAAIARHGLYTRNGNSNGNGNPNTEASESNAEQDMDMCSPPVRRQRLQLPSPLPPAPPPPPIQLQQLELERTAGSAGPENGHYVALAHMHIYSANMQLNDSSRTATNSINSLTNNNNINNIEQDSEGLNEVAMKETIESLGLRRN</sequence>
<dbReference type="Proteomes" id="UP000504634">
    <property type="component" value="Unplaced"/>
</dbReference>
<dbReference type="RefSeq" id="XP_030386621.1">
    <property type="nucleotide sequence ID" value="XM_030530761.1"/>
</dbReference>